<organism evidence="2 3">
    <name type="scientific">Acrobeloides nanus</name>
    <dbReference type="NCBI Taxonomy" id="290746"/>
    <lineage>
        <taxon>Eukaryota</taxon>
        <taxon>Metazoa</taxon>
        <taxon>Ecdysozoa</taxon>
        <taxon>Nematoda</taxon>
        <taxon>Chromadorea</taxon>
        <taxon>Rhabditida</taxon>
        <taxon>Tylenchina</taxon>
        <taxon>Cephalobomorpha</taxon>
        <taxon>Cephaloboidea</taxon>
        <taxon>Cephalobidae</taxon>
        <taxon>Acrobeloides</taxon>
    </lineage>
</organism>
<dbReference type="WBParaSite" id="ACRNAN_Path_185.g654.t1">
    <property type="protein sequence ID" value="ACRNAN_Path_185.g654.t1"/>
    <property type="gene ID" value="ACRNAN_Path_185.g654"/>
</dbReference>
<keyword evidence="2" id="KW-1185">Reference proteome</keyword>
<sequence length="74" mass="8483">MNPAVKSVIYTMLDIITSYLVSNTLHLVLSVLKRSYSHFLKNPKEPELDSTFHTVFSDLVSFVYMFTSAIRLVI</sequence>
<evidence type="ECO:0000313" key="3">
    <source>
        <dbReference type="WBParaSite" id="ACRNAN_Path_185.g654.t1"/>
    </source>
</evidence>
<reference evidence="3" key="1">
    <citation type="submission" date="2022-11" db="UniProtKB">
        <authorList>
            <consortium name="WormBaseParasite"/>
        </authorList>
    </citation>
    <scope>IDENTIFICATION</scope>
</reference>
<dbReference type="PANTHER" id="PTHR46709:SF14">
    <property type="entry name" value="G-PROTEIN COUPLED RECEPTORS FAMILY 1 PROFILE DOMAIN-CONTAINING PROTEIN"/>
    <property type="match status" value="1"/>
</dbReference>
<protein>
    <submittedName>
        <fullName evidence="3">Uncharacterized protein</fullName>
    </submittedName>
</protein>
<dbReference type="PANTHER" id="PTHR46709">
    <property type="entry name" value="PROTEIN CBG23488-RELATED"/>
    <property type="match status" value="1"/>
</dbReference>
<proteinExistence type="predicted"/>
<keyword evidence="1" id="KW-1133">Transmembrane helix</keyword>
<dbReference type="Proteomes" id="UP000887540">
    <property type="component" value="Unplaced"/>
</dbReference>
<dbReference type="AlphaFoldDB" id="A0A914C3D6"/>
<accession>A0A914C3D6</accession>
<keyword evidence="1" id="KW-0472">Membrane</keyword>
<evidence type="ECO:0000256" key="1">
    <source>
        <dbReference type="SAM" id="Phobius"/>
    </source>
</evidence>
<keyword evidence="1" id="KW-0812">Transmembrane</keyword>
<evidence type="ECO:0000313" key="2">
    <source>
        <dbReference type="Proteomes" id="UP000887540"/>
    </source>
</evidence>
<feature type="transmembrane region" description="Helical" evidence="1">
    <location>
        <begin position="12"/>
        <end position="32"/>
    </location>
</feature>
<name>A0A914C3D6_9BILA</name>